<dbReference type="PANTHER" id="PTHR31650:SF44">
    <property type="entry name" value="WAX ESTER SYNTHASE_DIACYLGLYCEROL ACYLTRANSFERASE 10-RELATED"/>
    <property type="match status" value="1"/>
</dbReference>
<protein>
    <recommendedName>
        <fullName evidence="2">O-acyltransferase WSD1 C-terminal domain-containing protein</fullName>
    </recommendedName>
</protein>
<evidence type="ECO:0000313" key="3">
    <source>
        <dbReference type="EMBL" id="VVB15813.1"/>
    </source>
</evidence>
<feature type="transmembrane region" description="Helical" evidence="1">
    <location>
        <begin position="55"/>
        <end position="76"/>
    </location>
</feature>
<dbReference type="OrthoDB" id="1106566at2759"/>
<evidence type="ECO:0000259" key="2">
    <source>
        <dbReference type="Pfam" id="PF06974"/>
    </source>
</evidence>
<keyword evidence="1" id="KW-0812">Transmembrane</keyword>
<dbReference type="Proteomes" id="UP000489600">
    <property type="component" value="Unassembled WGS sequence"/>
</dbReference>
<keyword evidence="1" id="KW-0472">Membrane</keyword>
<feature type="domain" description="O-acyltransferase WSD1 C-terminal" evidence="2">
    <location>
        <begin position="14"/>
        <end position="147"/>
    </location>
</feature>
<accession>A0A565CQ07</accession>
<evidence type="ECO:0000313" key="4">
    <source>
        <dbReference type="Proteomes" id="UP000489600"/>
    </source>
</evidence>
<dbReference type="InterPro" id="IPR009721">
    <property type="entry name" value="O-acyltransferase_WSD1_C"/>
</dbReference>
<dbReference type="PANTHER" id="PTHR31650">
    <property type="entry name" value="O-ACYLTRANSFERASE (WSD1-LIKE) FAMILY PROTEIN"/>
    <property type="match status" value="1"/>
</dbReference>
<proteinExistence type="predicted"/>
<sequence length="160" mass="17802">MKPDMMAKDSRSRWGNHISLVLLPLSIGLETDPLVYLSKAKSTMDRKKNFLHAPMLYSIIEFIFNVLGAKVGAILFKRTVQNTTTFISNVIGPTEEISFHGHPISLWTLPSPNYADKIVISVAVDPTVIPDPHKLCDEMEESLKAMKAVVAQRGLLINSQ</sequence>
<keyword evidence="1" id="KW-1133">Transmembrane helix</keyword>
<dbReference type="GO" id="GO:0019432">
    <property type="term" value="P:triglyceride biosynthetic process"/>
    <property type="evidence" value="ECO:0007669"/>
    <property type="project" value="TreeGrafter"/>
</dbReference>
<organism evidence="3 4">
    <name type="scientific">Arabis nemorensis</name>
    <dbReference type="NCBI Taxonomy" id="586526"/>
    <lineage>
        <taxon>Eukaryota</taxon>
        <taxon>Viridiplantae</taxon>
        <taxon>Streptophyta</taxon>
        <taxon>Embryophyta</taxon>
        <taxon>Tracheophyta</taxon>
        <taxon>Spermatophyta</taxon>
        <taxon>Magnoliopsida</taxon>
        <taxon>eudicotyledons</taxon>
        <taxon>Gunneridae</taxon>
        <taxon>Pentapetalae</taxon>
        <taxon>rosids</taxon>
        <taxon>malvids</taxon>
        <taxon>Brassicales</taxon>
        <taxon>Brassicaceae</taxon>
        <taxon>Arabideae</taxon>
        <taxon>Arabis</taxon>
    </lineage>
</organism>
<dbReference type="AlphaFoldDB" id="A0A565CQ07"/>
<comment type="caution">
    <text evidence="3">The sequence shown here is derived from an EMBL/GenBank/DDBJ whole genome shotgun (WGS) entry which is preliminary data.</text>
</comment>
<dbReference type="EMBL" id="CABITT030000008">
    <property type="protein sequence ID" value="VVB15813.1"/>
    <property type="molecule type" value="Genomic_DNA"/>
</dbReference>
<evidence type="ECO:0000256" key="1">
    <source>
        <dbReference type="SAM" id="Phobius"/>
    </source>
</evidence>
<name>A0A565CQ07_9BRAS</name>
<keyword evidence="4" id="KW-1185">Reference proteome</keyword>
<dbReference type="GO" id="GO:0005886">
    <property type="term" value="C:plasma membrane"/>
    <property type="evidence" value="ECO:0007669"/>
    <property type="project" value="TreeGrafter"/>
</dbReference>
<gene>
    <name evidence="3" type="ORF">ANE_LOCUS26257</name>
</gene>
<dbReference type="GO" id="GO:0008374">
    <property type="term" value="F:O-acyltransferase activity"/>
    <property type="evidence" value="ECO:0007669"/>
    <property type="project" value="InterPro"/>
</dbReference>
<reference evidence="3" key="1">
    <citation type="submission" date="2019-07" db="EMBL/GenBank/DDBJ databases">
        <authorList>
            <person name="Dittberner H."/>
        </authorList>
    </citation>
    <scope>NUCLEOTIDE SEQUENCE [LARGE SCALE GENOMIC DNA]</scope>
</reference>
<dbReference type="Pfam" id="PF06974">
    <property type="entry name" value="WS_DGAT_C"/>
    <property type="match status" value="1"/>
</dbReference>
<dbReference type="InterPro" id="IPR045034">
    <property type="entry name" value="O-acyltransferase_WSD1-like"/>
</dbReference>